<keyword evidence="15" id="KW-1015">Disulfide bond</keyword>
<accession>A0A0P5U4R1</accession>
<evidence type="ECO:0000256" key="2">
    <source>
        <dbReference type="ARBA" id="ARBA00004606"/>
    </source>
</evidence>
<dbReference type="EMBL" id="LRGB01001036">
    <property type="protein sequence ID" value="KZS13809.1"/>
    <property type="molecule type" value="Genomic_DNA"/>
</dbReference>
<comment type="subcellular location">
    <subcellularLocation>
        <location evidence="2">Membrane</location>
        <topology evidence="2">Single-pass type II membrane protein</topology>
    </subcellularLocation>
</comment>
<dbReference type="STRING" id="35525.A0A0P5U4R1"/>
<keyword evidence="13" id="KW-1133">Transmembrane helix</keyword>
<evidence type="ECO:0000256" key="14">
    <source>
        <dbReference type="ARBA" id="ARBA00023136"/>
    </source>
</evidence>
<keyword evidence="9" id="KW-0812">Transmembrane</keyword>
<evidence type="ECO:0000256" key="1">
    <source>
        <dbReference type="ARBA" id="ARBA00001936"/>
    </source>
</evidence>
<dbReference type="AlphaFoldDB" id="A0A0P5U4R1"/>
<dbReference type="PANTHER" id="PTHR23033:SF14">
    <property type="entry name" value="GLYCOPROTEIN-N-ACETYLGALACTOSAMINE 3-BETA-GALACTOSYLTRANSFERASE 1-RELATED"/>
    <property type="match status" value="1"/>
</dbReference>
<evidence type="ECO:0000256" key="11">
    <source>
        <dbReference type="ARBA" id="ARBA00022741"/>
    </source>
</evidence>
<dbReference type="EC" id="2.4.1.122" evidence="6"/>
<dbReference type="GO" id="GO:0000166">
    <property type="term" value="F:nucleotide binding"/>
    <property type="evidence" value="ECO:0007669"/>
    <property type="project" value="UniProtKB-KW"/>
</dbReference>
<dbReference type="InterPro" id="IPR003378">
    <property type="entry name" value="Fringe-like_glycosylTrfase"/>
</dbReference>
<reference evidence="23 24" key="1">
    <citation type="submission" date="2016-03" db="EMBL/GenBank/DDBJ databases">
        <title>EvidentialGene: Evidence-directed Construction of Genes on Genomes.</title>
        <authorList>
            <person name="Gilbert D.G."/>
            <person name="Choi J.-H."/>
            <person name="Mockaitis K."/>
            <person name="Colbourne J."/>
            <person name="Pfrender M."/>
        </authorList>
    </citation>
    <scope>NUCLEOTIDE SEQUENCE [LARGE SCALE GENOMIC DNA]</scope>
    <source>
        <strain evidence="23 24">Xinb3</strain>
        <tissue evidence="23">Complete organism</tissue>
    </source>
</reference>
<evidence type="ECO:0000256" key="3">
    <source>
        <dbReference type="ARBA" id="ARBA00004922"/>
    </source>
</evidence>
<dbReference type="PROSITE" id="PS51257">
    <property type="entry name" value="PROKAR_LIPOPROTEIN"/>
    <property type="match status" value="1"/>
</dbReference>
<evidence type="ECO:0000313" key="23">
    <source>
        <dbReference type="EMBL" id="KZS13809.1"/>
    </source>
</evidence>
<comment type="function">
    <text evidence="22">Glycosyltransferase that generates the core 1 O-glycan Gal-beta1-3GalNAc-alpha1-Ser/Thr (T antigen), which is a precursor for many extended O-glycans in glycoproteins.</text>
</comment>
<dbReference type="InterPro" id="IPR026050">
    <property type="entry name" value="C1GALT1/C1GALT1_chp1"/>
</dbReference>
<evidence type="ECO:0000256" key="10">
    <source>
        <dbReference type="ARBA" id="ARBA00022723"/>
    </source>
</evidence>
<evidence type="ECO:0000256" key="18">
    <source>
        <dbReference type="ARBA" id="ARBA00040898"/>
    </source>
</evidence>
<dbReference type="UniPathway" id="UPA00378"/>
<evidence type="ECO:0000313" key="24">
    <source>
        <dbReference type="Proteomes" id="UP000076858"/>
    </source>
</evidence>
<dbReference type="Pfam" id="PF02434">
    <property type="entry name" value="Fringe"/>
    <property type="match status" value="1"/>
</dbReference>
<evidence type="ECO:0000256" key="8">
    <source>
        <dbReference type="ARBA" id="ARBA00022679"/>
    </source>
</evidence>
<keyword evidence="16" id="KW-0325">Glycoprotein</keyword>
<keyword evidence="24" id="KW-1185">Reference proteome</keyword>
<protein>
    <recommendedName>
        <fullName evidence="18">Glycoprotein-N-acetylgalactosamine 3-beta-galactosyltransferase 1</fullName>
        <ecNumber evidence="6">2.4.1.122</ecNumber>
    </recommendedName>
    <alternativeName>
        <fullName evidence="20">Core 1 O-glycan T-synthase</fullName>
    </alternativeName>
    <alternativeName>
        <fullName evidence="21">Core 1 UDP-galactose:N-acetylgalactosamine-alpha-R beta 1,3-galactosyltransferase 1</fullName>
    </alternativeName>
    <alternativeName>
        <fullName evidence="19">Core 1 beta1,3-galactosyltransferase 1</fullName>
    </alternativeName>
</protein>
<evidence type="ECO:0000256" key="15">
    <source>
        <dbReference type="ARBA" id="ARBA00023157"/>
    </source>
</evidence>
<keyword evidence="7 23" id="KW-0328">Glycosyltransferase</keyword>
<proteinExistence type="inferred from homology"/>
<evidence type="ECO:0000256" key="4">
    <source>
        <dbReference type="ARBA" id="ARBA00006462"/>
    </source>
</evidence>
<gene>
    <name evidence="23" type="ORF">APZ42_021200</name>
</gene>
<evidence type="ECO:0000256" key="16">
    <source>
        <dbReference type="ARBA" id="ARBA00023180"/>
    </source>
</evidence>
<evidence type="ECO:0000256" key="17">
    <source>
        <dbReference type="ARBA" id="ARBA00023211"/>
    </source>
</evidence>
<evidence type="ECO:0000256" key="12">
    <source>
        <dbReference type="ARBA" id="ARBA00022968"/>
    </source>
</evidence>
<evidence type="ECO:0000256" key="13">
    <source>
        <dbReference type="ARBA" id="ARBA00022989"/>
    </source>
</evidence>
<dbReference type="GO" id="GO:0030145">
    <property type="term" value="F:manganese ion binding"/>
    <property type="evidence" value="ECO:0007669"/>
    <property type="project" value="UniProtKB-ARBA"/>
</dbReference>
<organism evidence="23 24">
    <name type="scientific">Daphnia magna</name>
    <dbReference type="NCBI Taxonomy" id="35525"/>
    <lineage>
        <taxon>Eukaryota</taxon>
        <taxon>Metazoa</taxon>
        <taxon>Ecdysozoa</taxon>
        <taxon>Arthropoda</taxon>
        <taxon>Crustacea</taxon>
        <taxon>Branchiopoda</taxon>
        <taxon>Diplostraca</taxon>
        <taxon>Cladocera</taxon>
        <taxon>Anomopoda</taxon>
        <taxon>Daphniidae</taxon>
        <taxon>Daphnia</taxon>
    </lineage>
</organism>
<evidence type="ECO:0000256" key="19">
    <source>
        <dbReference type="ARBA" id="ARBA00041226"/>
    </source>
</evidence>
<keyword evidence="17" id="KW-0464">Manganese</keyword>
<dbReference type="PANTHER" id="PTHR23033">
    <property type="entry name" value="BETA1,3-GALACTOSYLTRANSFERASE"/>
    <property type="match status" value="1"/>
</dbReference>
<evidence type="ECO:0000256" key="7">
    <source>
        <dbReference type="ARBA" id="ARBA00022676"/>
    </source>
</evidence>
<evidence type="ECO:0000256" key="9">
    <source>
        <dbReference type="ARBA" id="ARBA00022692"/>
    </source>
</evidence>
<name>A0A0P5U4R1_9CRUS</name>
<dbReference type="GO" id="GO:0016263">
    <property type="term" value="F:glycoprotein-N-acetylgalactosamine 3-beta-galactosyltransferase activity"/>
    <property type="evidence" value="ECO:0007669"/>
    <property type="project" value="UniProtKB-EC"/>
</dbReference>
<comment type="pathway">
    <text evidence="3">Protein modification; protein glycosylation.</text>
</comment>
<keyword evidence="10" id="KW-0479">Metal-binding</keyword>
<comment type="caution">
    <text evidence="23">The sequence shown here is derived from an EMBL/GenBank/DDBJ whole genome shotgun (WGS) entry which is preliminary data.</text>
</comment>
<dbReference type="GO" id="GO:0016020">
    <property type="term" value="C:membrane"/>
    <property type="evidence" value="ECO:0007669"/>
    <property type="project" value="UniProtKB-SubCell"/>
</dbReference>
<evidence type="ECO:0000256" key="21">
    <source>
        <dbReference type="ARBA" id="ARBA00043065"/>
    </source>
</evidence>
<keyword evidence="14" id="KW-0472">Membrane</keyword>
<dbReference type="FunFam" id="3.90.550.50:FF:000017">
    <property type="entry name" value="Glycoprotein-N-acetylgalactosamine 3-beta-galactosyltransferase 1"/>
    <property type="match status" value="1"/>
</dbReference>
<evidence type="ECO:0000256" key="20">
    <source>
        <dbReference type="ARBA" id="ARBA00042009"/>
    </source>
</evidence>
<keyword evidence="11" id="KW-0547">Nucleotide-binding</keyword>
<keyword evidence="8 23" id="KW-0808">Transferase</keyword>
<evidence type="ECO:0000256" key="5">
    <source>
        <dbReference type="ARBA" id="ARBA00011748"/>
    </source>
</evidence>
<dbReference type="Proteomes" id="UP000076858">
    <property type="component" value="Unassembled WGS sequence"/>
</dbReference>
<comment type="subunit">
    <text evidence="5">Homodimer; disulfide-linked.</text>
</comment>
<comment type="cofactor">
    <cofactor evidence="1">
        <name>Mn(2+)</name>
        <dbReference type="ChEBI" id="CHEBI:29035"/>
    </cofactor>
</comment>
<evidence type="ECO:0000256" key="6">
    <source>
        <dbReference type="ARBA" id="ARBA00012557"/>
    </source>
</evidence>
<dbReference type="Gene3D" id="3.90.550.50">
    <property type="match status" value="1"/>
</dbReference>
<keyword evidence="12" id="KW-0735">Signal-anchor</keyword>
<comment type="similarity">
    <text evidence="4">Belongs to the glycosyltransferase 31 family. Beta3-Gal-T subfamily.</text>
</comment>
<dbReference type="OrthoDB" id="414175at2759"/>
<evidence type="ECO:0000256" key="22">
    <source>
        <dbReference type="ARBA" id="ARBA00059245"/>
    </source>
</evidence>
<sequence>MRCLSRRNVMLTISIVFGCCIIFLMNQSIHQLLTGNNVVVPHVVHETSSKIPKAHSNRVNIAQVDEKTDLYGKVRVLCWILTSPDNHKTKALAVKETWGKRCNVLLFMSSAVDPILPSVQLPVREGRNQLWGKTREAFRHIWNHYRDEADWFLKADDDTYVIVENLRYFLTPYNTSKALWFGHKYKSIVETGYFSGGAGYVLSKEATRRFVEEGYFNALACRHDHEGAEDAEMGKCMQNLNVSAMDTRDSKGRGRFFPFVPEQHYFAGKITPSYWYWNNIYYAPTQGRECCSDSAISFHYVNPQQMYVYDYFLYQLRPFGMKADQRPSTPEPPPDLNLTAFPWFAPREETTTTTLSTTNTTLTDINVSNVTNVPSVSNFTEATSNKTGMVNKWKAVFG</sequence>